<accession>A0A516NVG9</accession>
<dbReference type="EMBL" id="CP041695">
    <property type="protein sequence ID" value="QDP82905.1"/>
    <property type="molecule type" value="Genomic_DNA"/>
</dbReference>
<sequence>MDLVRTLAVVGGGVIGLSVAWRAAESGWRVTLYDPAVGSGASWVAGGMLAPLSEGWPGEDAALEFGAASLTRWPDFAARLKSVTGAEVFTAAETLTVALDAADAADLRTIADWVNATLPDLAESGAGSPSPADRAVASPVDQPAATASIASSSHPGGADGAQPILGGEHRGAEAAARGASAGRALQLLDRTEVRSAEPGLDRRVRAGLLSPAEPAVDNRTLVTALREACAVAGVEVRAEEVAALRELPHDRVVLATGASARLWPDLPVRPVKGEILRLRRRPSAPPPPNRVVRARVHGRPIYLVPRPDGLVLGATQYEAGFDTVVTVGGVRDLITDAEAIFPGVGEYEFAEATAGSRPGTPDNLPLIGHLDERVIAALGHGRNGILGVPVTADAVLALLADTELPAARAASPTRFRVPEPHCAGGKQ</sequence>
<dbReference type="InterPro" id="IPR036188">
    <property type="entry name" value="FAD/NAD-bd_sf"/>
</dbReference>
<dbReference type="GO" id="GO:0005737">
    <property type="term" value="C:cytoplasm"/>
    <property type="evidence" value="ECO:0007669"/>
    <property type="project" value="TreeGrafter"/>
</dbReference>
<dbReference type="Gene3D" id="3.50.50.60">
    <property type="entry name" value="FAD/NAD(P)-binding domain"/>
    <property type="match status" value="2"/>
</dbReference>
<keyword evidence="1" id="KW-0560">Oxidoreductase</keyword>
<dbReference type="Proteomes" id="UP000317039">
    <property type="component" value="Chromosome"/>
</dbReference>
<evidence type="ECO:0000256" key="2">
    <source>
        <dbReference type="SAM" id="MobiDB-lite"/>
    </source>
</evidence>
<dbReference type="GO" id="GO:0016491">
    <property type="term" value="F:oxidoreductase activity"/>
    <property type="evidence" value="ECO:0007669"/>
    <property type="project" value="UniProtKB-KW"/>
</dbReference>
<proteinExistence type="predicted"/>
<gene>
    <name evidence="4" type="ORF">FOH10_33465</name>
</gene>
<dbReference type="Gene3D" id="3.30.9.10">
    <property type="entry name" value="D-Amino Acid Oxidase, subunit A, domain 2"/>
    <property type="match status" value="2"/>
</dbReference>
<dbReference type="InterPro" id="IPR006076">
    <property type="entry name" value="FAD-dep_OxRdtase"/>
</dbReference>
<feature type="region of interest" description="Disordered" evidence="2">
    <location>
        <begin position="122"/>
        <end position="178"/>
    </location>
</feature>
<evidence type="ECO:0000313" key="5">
    <source>
        <dbReference type="Proteomes" id="UP000317039"/>
    </source>
</evidence>
<dbReference type="KEGG" id="nod:FOH10_33465"/>
<name>A0A516NVG9_9NOCA</name>
<organism evidence="4 5">
    <name type="scientific">Nocardia otitidiscaviarum</name>
    <dbReference type="NCBI Taxonomy" id="1823"/>
    <lineage>
        <taxon>Bacteria</taxon>
        <taxon>Bacillati</taxon>
        <taxon>Actinomycetota</taxon>
        <taxon>Actinomycetes</taxon>
        <taxon>Mycobacteriales</taxon>
        <taxon>Nocardiaceae</taxon>
        <taxon>Nocardia</taxon>
    </lineage>
</organism>
<dbReference type="Pfam" id="PF01266">
    <property type="entry name" value="DAO"/>
    <property type="match status" value="1"/>
</dbReference>
<evidence type="ECO:0000313" key="4">
    <source>
        <dbReference type="EMBL" id="QDP82905.1"/>
    </source>
</evidence>
<dbReference type="PANTHER" id="PTHR13847">
    <property type="entry name" value="SARCOSINE DEHYDROGENASE-RELATED"/>
    <property type="match status" value="1"/>
</dbReference>
<evidence type="ECO:0000256" key="1">
    <source>
        <dbReference type="ARBA" id="ARBA00023002"/>
    </source>
</evidence>
<dbReference type="AlphaFoldDB" id="A0A516NVG9"/>
<evidence type="ECO:0000259" key="3">
    <source>
        <dbReference type="Pfam" id="PF01266"/>
    </source>
</evidence>
<dbReference type="SUPFAM" id="SSF51905">
    <property type="entry name" value="FAD/NAD(P)-binding domain"/>
    <property type="match status" value="1"/>
</dbReference>
<protein>
    <submittedName>
        <fullName evidence="4">FAD-dependent oxidoreductase</fullName>
    </submittedName>
</protein>
<dbReference type="SUPFAM" id="SSF54373">
    <property type="entry name" value="FAD-linked reductases, C-terminal domain"/>
    <property type="match status" value="1"/>
</dbReference>
<reference evidence="4 5" key="1">
    <citation type="submission" date="2019-07" db="EMBL/GenBank/DDBJ databases">
        <title>Complete Genome Sequence and Methylome Analysis of Nocardia otitidis-caviarum NEB252.</title>
        <authorList>
            <person name="Fomenkov A."/>
            <person name="Anton B.P."/>
            <person name="Vincze T."/>
            <person name="Roberts R.J."/>
        </authorList>
    </citation>
    <scope>NUCLEOTIDE SEQUENCE [LARGE SCALE GENOMIC DNA]</scope>
    <source>
        <strain evidence="4 5">NEB252</strain>
    </source>
</reference>
<feature type="domain" description="FAD dependent oxidoreductase" evidence="3">
    <location>
        <begin position="7"/>
        <end position="395"/>
    </location>
</feature>
<dbReference type="PANTHER" id="PTHR13847:SF289">
    <property type="entry name" value="GLYCINE OXIDASE"/>
    <property type="match status" value="1"/>
</dbReference>